<evidence type="ECO:0000313" key="2">
    <source>
        <dbReference type="Proteomes" id="UP001443914"/>
    </source>
</evidence>
<sequence>MGILDVKIELSTYPFWKIRNERLRRLKSIVVRSISDSSNQISTSTSSNQKAPEAYNGLHMPEILYSAAAADDVDGFLGVLEQVSIEKKLECSDILQLLTPSGNTLLHVAVINRCVGNVKLLTLSFSGTYSEAKH</sequence>
<dbReference type="Proteomes" id="UP001443914">
    <property type="component" value="Unassembled WGS sequence"/>
</dbReference>
<keyword evidence="2" id="KW-1185">Reference proteome</keyword>
<accession>A0AAW1GKZ5</accession>
<comment type="caution">
    <text evidence="1">The sequence shown here is derived from an EMBL/GenBank/DDBJ whole genome shotgun (WGS) entry which is preliminary data.</text>
</comment>
<gene>
    <name evidence="1" type="ORF">RND81_14G024600</name>
</gene>
<evidence type="ECO:0000313" key="1">
    <source>
        <dbReference type="EMBL" id="KAK9664189.1"/>
    </source>
</evidence>
<protein>
    <submittedName>
        <fullName evidence="1">Uncharacterized protein</fullName>
    </submittedName>
</protein>
<dbReference type="EMBL" id="JBDFQZ010000014">
    <property type="protein sequence ID" value="KAK9664189.1"/>
    <property type="molecule type" value="Genomic_DNA"/>
</dbReference>
<organism evidence="1 2">
    <name type="scientific">Saponaria officinalis</name>
    <name type="common">Common soapwort</name>
    <name type="synonym">Lychnis saponaria</name>
    <dbReference type="NCBI Taxonomy" id="3572"/>
    <lineage>
        <taxon>Eukaryota</taxon>
        <taxon>Viridiplantae</taxon>
        <taxon>Streptophyta</taxon>
        <taxon>Embryophyta</taxon>
        <taxon>Tracheophyta</taxon>
        <taxon>Spermatophyta</taxon>
        <taxon>Magnoliopsida</taxon>
        <taxon>eudicotyledons</taxon>
        <taxon>Gunneridae</taxon>
        <taxon>Pentapetalae</taxon>
        <taxon>Caryophyllales</taxon>
        <taxon>Caryophyllaceae</taxon>
        <taxon>Caryophylleae</taxon>
        <taxon>Saponaria</taxon>
    </lineage>
</organism>
<dbReference type="AlphaFoldDB" id="A0AAW1GKZ5"/>
<name>A0AAW1GKZ5_SAPOF</name>
<proteinExistence type="predicted"/>
<reference evidence="1" key="1">
    <citation type="submission" date="2024-03" db="EMBL/GenBank/DDBJ databases">
        <title>WGS assembly of Saponaria officinalis var. Norfolk2.</title>
        <authorList>
            <person name="Jenkins J."/>
            <person name="Shu S."/>
            <person name="Grimwood J."/>
            <person name="Barry K."/>
            <person name="Goodstein D."/>
            <person name="Schmutz J."/>
            <person name="Leebens-Mack J."/>
            <person name="Osbourn A."/>
        </authorList>
    </citation>
    <scope>NUCLEOTIDE SEQUENCE [LARGE SCALE GENOMIC DNA]</scope>
    <source>
        <strain evidence="1">JIC</strain>
    </source>
</reference>